<feature type="region of interest" description="Disordered" evidence="11">
    <location>
        <begin position="1337"/>
        <end position="1366"/>
    </location>
</feature>
<dbReference type="SMART" id="SM00220">
    <property type="entry name" value="S_TKc"/>
    <property type="match status" value="1"/>
</dbReference>
<organism evidence="13 14">
    <name type="scientific">Ajellomyces capsulatus (strain H143)</name>
    <name type="common">Darling's disease fungus</name>
    <name type="synonym">Histoplasma capsulatum</name>
    <dbReference type="NCBI Taxonomy" id="544712"/>
    <lineage>
        <taxon>Eukaryota</taxon>
        <taxon>Fungi</taxon>
        <taxon>Dikarya</taxon>
        <taxon>Ascomycota</taxon>
        <taxon>Pezizomycotina</taxon>
        <taxon>Eurotiomycetes</taxon>
        <taxon>Eurotiomycetidae</taxon>
        <taxon>Onygenales</taxon>
        <taxon>Ajellomycetaceae</taxon>
        <taxon>Histoplasma</taxon>
    </lineage>
</organism>
<comment type="similarity">
    <text evidence="1">Belongs to the protein kinase superfamily. STE Ser/Thr protein kinase family. MAP kinase kinase kinase subfamily.</text>
</comment>
<evidence type="ECO:0000256" key="11">
    <source>
        <dbReference type="SAM" id="MobiDB-lite"/>
    </source>
</evidence>
<dbReference type="EMBL" id="GG692428">
    <property type="protein sequence ID" value="EER39620.1"/>
    <property type="molecule type" value="Genomic_DNA"/>
</dbReference>
<feature type="compositionally biased region" description="Polar residues" evidence="11">
    <location>
        <begin position="97"/>
        <end position="117"/>
    </location>
</feature>
<dbReference type="Proteomes" id="UP000002624">
    <property type="component" value="Unassembled WGS sequence"/>
</dbReference>
<dbReference type="InterPro" id="IPR045801">
    <property type="entry name" value="MEKK4_N"/>
</dbReference>
<reference evidence="14" key="1">
    <citation type="submission" date="2009-05" db="EMBL/GenBank/DDBJ databases">
        <title>The genome sequence of Ajellomyces capsulatus strain H143.</title>
        <authorList>
            <person name="Champion M."/>
            <person name="Cuomo C.A."/>
            <person name="Ma L.-J."/>
            <person name="Henn M.R."/>
            <person name="Sil A."/>
            <person name="Goldman B."/>
            <person name="Young S.K."/>
            <person name="Kodira C.D."/>
            <person name="Zeng Q."/>
            <person name="Koehrsen M."/>
            <person name="Alvarado L."/>
            <person name="Berlin A.M."/>
            <person name="Borenstein D."/>
            <person name="Chen Z."/>
            <person name="Engels R."/>
            <person name="Freedman E."/>
            <person name="Gellesch M."/>
            <person name="Goldberg J."/>
            <person name="Griggs A."/>
            <person name="Gujja S."/>
            <person name="Heiman D.I."/>
            <person name="Hepburn T.A."/>
            <person name="Howarth C."/>
            <person name="Jen D."/>
            <person name="Larson L."/>
            <person name="Lewis B."/>
            <person name="Mehta T."/>
            <person name="Park D."/>
            <person name="Pearson M."/>
            <person name="Roberts A."/>
            <person name="Saif S."/>
            <person name="Shea T.D."/>
            <person name="Shenoy N."/>
            <person name="Sisk P."/>
            <person name="Stolte C."/>
            <person name="Sykes S."/>
            <person name="Walk T."/>
            <person name="White J."/>
            <person name="Yandava C."/>
            <person name="Klein B."/>
            <person name="McEwen J.G."/>
            <person name="Puccia R."/>
            <person name="Goldman G.H."/>
            <person name="Felipe M.S."/>
            <person name="Nino-Vega G."/>
            <person name="San-Blas G."/>
            <person name="Taylor J.W."/>
            <person name="Mendoza L."/>
            <person name="Galagan J.E."/>
            <person name="Nusbaum C."/>
            <person name="Birren B.W."/>
        </authorList>
    </citation>
    <scope>NUCLEOTIDE SEQUENCE [LARGE SCALE GENOMIC DNA]</scope>
    <source>
        <strain evidence="14">H143</strain>
    </source>
</reference>
<name>C6HIF8_AJECH</name>
<dbReference type="Pfam" id="PF19431">
    <property type="entry name" value="MEKK4_N"/>
    <property type="match status" value="1"/>
</dbReference>
<keyword evidence="5 10" id="KW-0547">Nucleotide-binding</keyword>
<dbReference type="GO" id="GO:0005524">
    <property type="term" value="F:ATP binding"/>
    <property type="evidence" value="ECO:0007669"/>
    <property type="project" value="UniProtKB-UniRule"/>
</dbReference>
<dbReference type="PROSITE" id="PS50011">
    <property type="entry name" value="PROTEIN_KINASE_DOM"/>
    <property type="match status" value="1"/>
</dbReference>
<feature type="region of interest" description="Disordered" evidence="11">
    <location>
        <begin position="1192"/>
        <end position="1227"/>
    </location>
</feature>
<gene>
    <name evidence="13" type="ORF">HCDG_05842</name>
</gene>
<evidence type="ECO:0000256" key="6">
    <source>
        <dbReference type="ARBA" id="ARBA00022777"/>
    </source>
</evidence>
<feature type="compositionally biased region" description="Basic and acidic residues" evidence="11">
    <location>
        <begin position="1195"/>
        <end position="1215"/>
    </location>
</feature>
<evidence type="ECO:0000256" key="4">
    <source>
        <dbReference type="ARBA" id="ARBA00022679"/>
    </source>
</evidence>
<evidence type="ECO:0000256" key="1">
    <source>
        <dbReference type="ARBA" id="ARBA00006529"/>
    </source>
</evidence>
<dbReference type="EC" id="2.7.11.24" evidence="2"/>
<dbReference type="PROSITE" id="PS00107">
    <property type="entry name" value="PROTEIN_KINASE_ATP"/>
    <property type="match status" value="1"/>
</dbReference>
<dbReference type="HOGENOM" id="CLU_001999_2_0_1"/>
<dbReference type="STRING" id="544712.C6HIF8"/>
<dbReference type="eggNOG" id="KOG4645">
    <property type="taxonomic scope" value="Eukaryota"/>
</dbReference>
<dbReference type="InterPro" id="IPR050538">
    <property type="entry name" value="MAP_kinase_kinase_kinase"/>
</dbReference>
<dbReference type="Gene3D" id="3.30.200.20">
    <property type="entry name" value="Phosphorylase Kinase, domain 1"/>
    <property type="match status" value="1"/>
</dbReference>
<dbReference type="OMA" id="PPCVDEN"/>
<evidence type="ECO:0000256" key="8">
    <source>
        <dbReference type="ARBA" id="ARBA00047919"/>
    </source>
</evidence>
<keyword evidence="6 13" id="KW-0418">Kinase</keyword>
<feature type="region of interest" description="Disordered" evidence="11">
    <location>
        <begin position="18"/>
        <end position="220"/>
    </location>
</feature>
<protein>
    <recommendedName>
        <fullName evidence="2">mitogen-activated protein kinase</fullName>
        <ecNumber evidence="2">2.7.11.24</ecNumber>
    </recommendedName>
</protein>
<evidence type="ECO:0000256" key="5">
    <source>
        <dbReference type="ARBA" id="ARBA00022741"/>
    </source>
</evidence>
<feature type="domain" description="Protein kinase" evidence="12">
    <location>
        <begin position="1013"/>
        <end position="1326"/>
    </location>
</feature>
<evidence type="ECO:0000256" key="3">
    <source>
        <dbReference type="ARBA" id="ARBA00022527"/>
    </source>
</evidence>
<dbReference type="PANTHER" id="PTHR48016">
    <property type="entry name" value="MAP KINASE KINASE KINASE SSK2-RELATED-RELATED"/>
    <property type="match status" value="1"/>
</dbReference>
<dbReference type="GO" id="GO:0004707">
    <property type="term" value="F:MAP kinase activity"/>
    <property type="evidence" value="ECO:0007669"/>
    <property type="project" value="UniProtKB-EC"/>
</dbReference>
<keyword evidence="3" id="KW-0723">Serine/threonine-protein kinase</keyword>
<evidence type="ECO:0000313" key="14">
    <source>
        <dbReference type="Proteomes" id="UP000002624"/>
    </source>
</evidence>
<evidence type="ECO:0000256" key="10">
    <source>
        <dbReference type="PROSITE-ProRule" id="PRU10141"/>
    </source>
</evidence>
<dbReference type="SUPFAM" id="SSF56112">
    <property type="entry name" value="Protein kinase-like (PK-like)"/>
    <property type="match status" value="2"/>
</dbReference>
<feature type="compositionally biased region" description="Polar residues" evidence="11">
    <location>
        <begin position="36"/>
        <end position="46"/>
    </location>
</feature>
<dbReference type="InterPro" id="IPR011009">
    <property type="entry name" value="Kinase-like_dom_sf"/>
</dbReference>
<keyword evidence="4" id="KW-0808">Transferase</keyword>
<dbReference type="GO" id="GO:0038066">
    <property type="term" value="P:p38MAPK cascade"/>
    <property type="evidence" value="ECO:0007669"/>
    <property type="project" value="TreeGrafter"/>
</dbReference>
<keyword evidence="7 10" id="KW-0067">ATP-binding</keyword>
<feature type="binding site" evidence="10">
    <location>
        <position position="1141"/>
    </location>
    <ligand>
        <name>ATP</name>
        <dbReference type="ChEBI" id="CHEBI:30616"/>
    </ligand>
</feature>
<comment type="catalytic activity">
    <reaction evidence="9">
        <text>L-seryl-[protein] + ATP = O-phospho-L-seryl-[protein] + ADP + H(+)</text>
        <dbReference type="Rhea" id="RHEA:17989"/>
        <dbReference type="Rhea" id="RHEA-COMP:9863"/>
        <dbReference type="Rhea" id="RHEA-COMP:11604"/>
        <dbReference type="ChEBI" id="CHEBI:15378"/>
        <dbReference type="ChEBI" id="CHEBI:29999"/>
        <dbReference type="ChEBI" id="CHEBI:30616"/>
        <dbReference type="ChEBI" id="CHEBI:83421"/>
        <dbReference type="ChEBI" id="CHEBI:456216"/>
        <dbReference type="EC" id="2.7.11.24"/>
    </reaction>
    <physiologicalReaction direction="left-to-right" evidence="9">
        <dbReference type="Rhea" id="RHEA:17990"/>
    </physiologicalReaction>
</comment>
<dbReference type="VEuPathDB" id="FungiDB:HCDG_05842"/>
<dbReference type="PANTHER" id="PTHR48016:SF32">
    <property type="entry name" value="MITOGEN-ACTIVATED PROTEIN KINASE KINASE KINASE 4"/>
    <property type="match status" value="1"/>
</dbReference>
<evidence type="ECO:0000256" key="7">
    <source>
        <dbReference type="ARBA" id="ARBA00022840"/>
    </source>
</evidence>
<proteinExistence type="inferred from homology"/>
<dbReference type="Pfam" id="PF00069">
    <property type="entry name" value="Pkinase"/>
    <property type="match status" value="1"/>
</dbReference>
<evidence type="ECO:0000256" key="9">
    <source>
        <dbReference type="ARBA" id="ARBA00048130"/>
    </source>
</evidence>
<accession>C6HIF8</accession>
<feature type="compositionally biased region" description="Polar residues" evidence="11">
    <location>
        <begin position="124"/>
        <end position="134"/>
    </location>
</feature>
<feature type="compositionally biased region" description="Polar residues" evidence="11">
    <location>
        <begin position="1338"/>
        <end position="1366"/>
    </location>
</feature>
<comment type="catalytic activity">
    <reaction evidence="8">
        <text>L-threonyl-[protein] + ATP = O-phospho-L-threonyl-[protein] + ADP + H(+)</text>
        <dbReference type="Rhea" id="RHEA:46608"/>
        <dbReference type="Rhea" id="RHEA-COMP:11060"/>
        <dbReference type="Rhea" id="RHEA-COMP:11605"/>
        <dbReference type="ChEBI" id="CHEBI:15378"/>
        <dbReference type="ChEBI" id="CHEBI:30013"/>
        <dbReference type="ChEBI" id="CHEBI:30616"/>
        <dbReference type="ChEBI" id="CHEBI:61977"/>
        <dbReference type="ChEBI" id="CHEBI:456216"/>
        <dbReference type="EC" id="2.7.11.24"/>
    </reaction>
    <physiologicalReaction direction="left-to-right" evidence="8">
        <dbReference type="Rhea" id="RHEA:46609"/>
    </physiologicalReaction>
</comment>
<evidence type="ECO:0000259" key="12">
    <source>
        <dbReference type="PROSITE" id="PS50011"/>
    </source>
</evidence>
<dbReference type="OrthoDB" id="1043025at2759"/>
<dbReference type="InterPro" id="IPR000719">
    <property type="entry name" value="Prot_kinase_dom"/>
</dbReference>
<dbReference type="Gene3D" id="1.10.510.10">
    <property type="entry name" value="Transferase(Phosphotransferase) domain 1"/>
    <property type="match status" value="1"/>
</dbReference>
<feature type="compositionally biased region" description="Basic and acidic residues" evidence="11">
    <location>
        <begin position="211"/>
        <end position="220"/>
    </location>
</feature>
<dbReference type="InterPro" id="IPR017441">
    <property type="entry name" value="Protein_kinase_ATP_BS"/>
</dbReference>
<sequence length="1366" mass="153567">MVFCKSNELISNLTIPSFKLGAKPPSEPVGWPSHLEGQTSPRSATGTEPPARRLWSNLRAMDRPDSTSTPDTEASRSGGYFSSHPPYAVPEREYANGRQQPEGIQTTETPRSSNAGFSSVPVPASQSAYSSWSPILTRPRGSSGSGGSMNGLETPLPPDMPAINDRDVRPQRPSGPARTPSNTYAPARKPPQFTPLSSNNQIPVATKRPSRRDPDARYRAQEKAYVQRVRQGRNEWFNFETQIPGLNFTPDSEPEEESPSSESQFDNDPFDPDTHLVLEDDDAQPTLEELQDPKNKERLEWYSMLASVLKGDVIRQEKQRLIGTMEQKSREVWNLEIFVGARAARFGRPIPLQKKFVECQISNLGPLIEDIISFEIKGETEVGKPPLKQVEDVVEKIEKCESLYPSRRILQAEHPRAASEEFQESCEAIIAWHNTTMSINTELAILKRWVGNEELDFAKPMTMPSHAADLSDEGSFLDRIMKEDGLKTLQSTENIYDNDKKKEPSILDGIGGVIKKAKITLIENAEAFAKRHLPPYIEELLTLINFPSRLIQEVIRLRLSYARKMKDPALQSPILVDQMIVQFQILLKVAVDIKQRYLVISDPEPGWDLPPCVDENFDNIVVDGLKYYFKLLNWKLSANKNTFKEAEILEGEWEFSNEIGRQLENGDIEVAEQFSTLTAKSLQRLMIHFERELHSRPEEDAVETEKRYKQIFDSVRVRQRKLFRFSRLLRQRFENATEFNLREDMVETLSEALLASGHFLVTSNDSVGQKGVHLIGSPSLYGRPKDIQSILGTSFRSEDSPEDPSNPYILVVRPEKGFSWNGKRMEVDLLEHPTDVRYGKLRLVADGSQQRLQNARLALTRHTGLQLDITIEQRANLGRVNVELNKIKKTAYKLSTGIIDSVEIIRRQSKNADNHELIQSCFAFATEFGKRSLMYMDASRRSLNHSKLINLALDWVSFICDDCDAADRKTFKWAVAALEFAMIVTHGQNVLAISNEDYCHLRLKVAGCMSLLISHFDIMGARSSLAAQAEQQHADPSGQGFRKLDLSRITDDAQASQEVQERREQLFAEIDLARIEADAKRQALGKVLEGVNEADRSVTFLSSSATNITMRWQQGQFIGGGASGSVYAAIDLDTSYLMAVKEIRLQEPSLIPGAAQQIRDEMVFSKCSTIPISFRTTALRCTGIRAWPYRRRDGHHGIHPPDVEDGKGHVKDASGQRKNHKSVTGTPMYMSPELVRGEVGHTSGRHGCMDIWSLGCVILEMATGNRPWAGVDNEWAIMYKIAQGNQPQLPTPDQLSLEGIDFIKRCFEIDPVKRPSATELLQHEWIVNIRQQVVAEPQTPSSDGWSTSGSLPPSGATTRQNSSNLL</sequence>
<evidence type="ECO:0000313" key="13">
    <source>
        <dbReference type="EMBL" id="EER39620.1"/>
    </source>
</evidence>
<feature type="region of interest" description="Disordered" evidence="11">
    <location>
        <begin position="240"/>
        <end position="274"/>
    </location>
</feature>
<evidence type="ECO:0000256" key="2">
    <source>
        <dbReference type="ARBA" id="ARBA00012411"/>
    </source>
</evidence>
<feature type="compositionally biased region" description="Polar residues" evidence="11">
    <location>
        <begin position="194"/>
        <end position="203"/>
    </location>
</feature>